<dbReference type="PANTHER" id="PTHR42736">
    <property type="entry name" value="PROTEIN-GLUTAMINE GAMMA-GLUTAMYLTRANSFERASE"/>
    <property type="match status" value="1"/>
</dbReference>
<evidence type="ECO:0000259" key="3">
    <source>
        <dbReference type="Pfam" id="PF01841"/>
    </source>
</evidence>
<protein>
    <submittedName>
        <fullName evidence="5">Transglutaminase superfamily protein</fullName>
    </submittedName>
</protein>
<comment type="caution">
    <text evidence="5">The sequence shown here is derived from an EMBL/GenBank/DDBJ whole genome shotgun (WGS) entry which is preliminary data.</text>
</comment>
<dbReference type="Proteomes" id="UP000272400">
    <property type="component" value="Unassembled WGS sequence"/>
</dbReference>
<dbReference type="Pfam" id="PF01841">
    <property type="entry name" value="Transglut_core"/>
    <property type="match status" value="1"/>
</dbReference>
<dbReference type="InterPro" id="IPR052901">
    <property type="entry name" value="Bact_TGase-like"/>
</dbReference>
<accession>A0A3N1DBB8</accession>
<keyword evidence="2" id="KW-0472">Membrane</keyword>
<feature type="transmembrane region" description="Helical" evidence="2">
    <location>
        <begin position="84"/>
        <end position="110"/>
    </location>
</feature>
<dbReference type="AlphaFoldDB" id="A0A3N1DBB8"/>
<feature type="transmembrane region" description="Helical" evidence="2">
    <location>
        <begin position="173"/>
        <end position="195"/>
    </location>
</feature>
<evidence type="ECO:0000256" key="2">
    <source>
        <dbReference type="SAM" id="Phobius"/>
    </source>
</evidence>
<evidence type="ECO:0000313" key="5">
    <source>
        <dbReference type="EMBL" id="ROO90812.1"/>
    </source>
</evidence>
<reference evidence="5 6" key="1">
    <citation type="submission" date="2018-11" db="EMBL/GenBank/DDBJ databases">
        <title>Sequencing the genomes of 1000 actinobacteria strains.</title>
        <authorList>
            <person name="Klenk H.-P."/>
        </authorList>
    </citation>
    <scope>NUCLEOTIDE SEQUENCE [LARGE SCALE GENOMIC DNA]</scope>
    <source>
        <strain evidence="5 6">DSM 44254</strain>
    </source>
</reference>
<keyword evidence="6" id="KW-1185">Reference proteome</keyword>
<dbReference type="PANTHER" id="PTHR42736:SF1">
    <property type="entry name" value="PROTEIN-GLUTAMINE GAMMA-GLUTAMYLTRANSFERASE"/>
    <property type="match status" value="1"/>
</dbReference>
<feature type="domain" description="Protein-glutamine gamma-glutamyltransferase TgpA N-terminal" evidence="4">
    <location>
        <begin position="5"/>
        <end position="335"/>
    </location>
</feature>
<keyword evidence="2" id="KW-0812">Transmembrane</keyword>
<keyword evidence="2" id="KW-1133">Transmembrane helix</keyword>
<dbReference type="OrthoDB" id="9804023at2"/>
<feature type="transmembrane region" description="Helical" evidence="2">
    <location>
        <begin position="145"/>
        <end position="161"/>
    </location>
</feature>
<dbReference type="InterPro" id="IPR002931">
    <property type="entry name" value="Transglutaminase-like"/>
</dbReference>
<feature type="transmembrane region" description="Helical" evidence="2">
    <location>
        <begin position="545"/>
        <end position="570"/>
    </location>
</feature>
<feature type="transmembrane region" description="Helical" evidence="2">
    <location>
        <begin position="20"/>
        <end position="39"/>
    </location>
</feature>
<sequence length="705" mass="75167">MATGAVLAAGLCFHSLFGAGALWTPATVVCVGTAFVCAAARRLPWWAAWPASGLLVVAVLWWAGDHPGRSAIALYRGWGALLDTTLPVPATAANLAVPLAVLWAGTAVTVRMTLRTRGRPTPLIPAFAVFALAMAYSSAEPGVNRVPAVCFTAAVIAFLFLRRPRRRPRARRARIATGLAVCAVLFVAVAAAGFLGGSRPHDLRAGRSVSLVVRDEANPLSRVSEWLLHGTELFDVEGTASGEPFRLAVFDAHDGLRWSTSASFLRTGSRIPARADVSGEPVERTIRLTGLRGRWLPSDGWPDRLSTPALVDPETGVLAMPDPVKEGFTYRVWTRRLGTPGEADKAALRELSLRPDHGVELPARLADLGEEAAANAPNPYDFAERLAELLSERCVFDDHARPGHSLGRLAAFCAGGEGGAGTSEQFATAYALIARAQGLRTRLVLGFTVPEKADALDGDHTVRSGDVLVWPEVGFPSVGWVAFSPTPAREGSGAGTTDAAPTPDTSPSDHQVDSPKGSPSPTVLPLPPEPPDIDPPVVAWTSSRLWLLVLGAFLLLAYPVTAAVMPWAAVFRARRAGPPQARITGAWLYAIRPLPRDPALTPTRTLAVAESAHLNSAPLAPLAALMDASLYLRYTPTSSDAGAAWSSALAFRRSTSWFRRFRPRELAFHVRLAVHPLRRAGALRHRASGRVSAGRRSFLGRAGSR</sequence>
<organism evidence="5 6">
    <name type="scientific">Actinocorallia herbida</name>
    <dbReference type="NCBI Taxonomy" id="58109"/>
    <lineage>
        <taxon>Bacteria</taxon>
        <taxon>Bacillati</taxon>
        <taxon>Actinomycetota</taxon>
        <taxon>Actinomycetes</taxon>
        <taxon>Streptosporangiales</taxon>
        <taxon>Thermomonosporaceae</taxon>
        <taxon>Actinocorallia</taxon>
    </lineage>
</organism>
<evidence type="ECO:0000256" key="1">
    <source>
        <dbReference type="SAM" id="MobiDB-lite"/>
    </source>
</evidence>
<dbReference type="InterPro" id="IPR038765">
    <property type="entry name" value="Papain-like_cys_pep_sf"/>
</dbReference>
<feature type="transmembrane region" description="Helical" evidence="2">
    <location>
        <begin position="122"/>
        <end position="139"/>
    </location>
</feature>
<dbReference type="Pfam" id="PF11992">
    <property type="entry name" value="TgpA_N"/>
    <property type="match status" value="1"/>
</dbReference>
<dbReference type="Gene3D" id="3.10.620.30">
    <property type="match status" value="1"/>
</dbReference>
<dbReference type="InterPro" id="IPR021878">
    <property type="entry name" value="TgpA_N"/>
</dbReference>
<dbReference type="EMBL" id="RJKE01000001">
    <property type="protein sequence ID" value="ROO90812.1"/>
    <property type="molecule type" value="Genomic_DNA"/>
</dbReference>
<feature type="region of interest" description="Disordered" evidence="1">
    <location>
        <begin position="486"/>
        <end position="530"/>
    </location>
</feature>
<dbReference type="SUPFAM" id="SSF54001">
    <property type="entry name" value="Cysteine proteinases"/>
    <property type="match status" value="1"/>
</dbReference>
<name>A0A3N1DBB8_9ACTN</name>
<feature type="compositionally biased region" description="Low complexity" evidence="1">
    <location>
        <begin position="495"/>
        <end position="509"/>
    </location>
</feature>
<feature type="transmembrane region" description="Helical" evidence="2">
    <location>
        <begin position="46"/>
        <end position="64"/>
    </location>
</feature>
<dbReference type="RefSeq" id="WP_148086280.1">
    <property type="nucleotide sequence ID" value="NZ_RJKE01000001.1"/>
</dbReference>
<evidence type="ECO:0000313" key="6">
    <source>
        <dbReference type="Proteomes" id="UP000272400"/>
    </source>
</evidence>
<feature type="domain" description="Transglutaminase-like" evidence="3">
    <location>
        <begin position="368"/>
        <end position="485"/>
    </location>
</feature>
<evidence type="ECO:0000259" key="4">
    <source>
        <dbReference type="Pfam" id="PF11992"/>
    </source>
</evidence>
<proteinExistence type="predicted"/>
<gene>
    <name evidence="5" type="ORF">EDD29_8551</name>
</gene>